<feature type="chain" id="PRO_5018329071" evidence="16">
    <location>
        <begin position="33"/>
        <end position="724"/>
    </location>
</feature>
<evidence type="ECO:0000256" key="14">
    <source>
        <dbReference type="PROSITE-ProRule" id="PRU01360"/>
    </source>
</evidence>
<dbReference type="PANTHER" id="PTHR32552">
    <property type="entry name" value="FERRICHROME IRON RECEPTOR-RELATED"/>
    <property type="match status" value="1"/>
</dbReference>
<evidence type="ECO:0000256" key="2">
    <source>
        <dbReference type="ARBA" id="ARBA00009810"/>
    </source>
</evidence>
<evidence type="ECO:0000313" key="20">
    <source>
        <dbReference type="Proteomes" id="UP000270411"/>
    </source>
</evidence>
<dbReference type="Pfam" id="PF00593">
    <property type="entry name" value="TonB_dep_Rec_b-barrel"/>
    <property type="match status" value="1"/>
</dbReference>
<name>A0A3G8GYE2_9BURK</name>
<keyword evidence="6 14" id="KW-0812">Transmembrane</keyword>
<feature type="domain" description="TonB-dependent receptor-like beta-barrel" evidence="17">
    <location>
        <begin position="256"/>
        <end position="693"/>
    </location>
</feature>
<dbReference type="RefSeq" id="WP_124683137.1">
    <property type="nucleotide sequence ID" value="NZ_CP033969.1"/>
</dbReference>
<dbReference type="PANTHER" id="PTHR32552:SF68">
    <property type="entry name" value="FERRICHROME OUTER MEMBRANE TRANSPORTER_PHAGE RECEPTOR"/>
    <property type="match status" value="1"/>
</dbReference>
<evidence type="ECO:0000259" key="18">
    <source>
        <dbReference type="Pfam" id="PF07715"/>
    </source>
</evidence>
<dbReference type="EMBL" id="CP033969">
    <property type="protein sequence ID" value="AZG13276.1"/>
    <property type="molecule type" value="Genomic_DNA"/>
</dbReference>
<dbReference type="InterPro" id="IPR039426">
    <property type="entry name" value="TonB-dep_rcpt-like"/>
</dbReference>
<organism evidence="19 20">
    <name type="scientific">Cupriavidus pauculus</name>
    <dbReference type="NCBI Taxonomy" id="82633"/>
    <lineage>
        <taxon>Bacteria</taxon>
        <taxon>Pseudomonadati</taxon>
        <taxon>Pseudomonadota</taxon>
        <taxon>Betaproteobacteria</taxon>
        <taxon>Burkholderiales</taxon>
        <taxon>Burkholderiaceae</taxon>
        <taxon>Cupriavidus</taxon>
    </lineage>
</organism>
<evidence type="ECO:0000259" key="17">
    <source>
        <dbReference type="Pfam" id="PF00593"/>
    </source>
</evidence>
<keyword evidence="13 14" id="KW-0998">Cell outer membrane</keyword>
<dbReference type="GO" id="GO:0038023">
    <property type="term" value="F:signaling receptor activity"/>
    <property type="evidence" value="ECO:0007669"/>
    <property type="project" value="InterPro"/>
</dbReference>
<keyword evidence="12 19" id="KW-0675">Receptor</keyword>
<dbReference type="KEGG" id="cpau:EHF44_07365"/>
<evidence type="ECO:0000313" key="19">
    <source>
        <dbReference type="EMBL" id="AZG13276.1"/>
    </source>
</evidence>
<keyword evidence="11 14" id="KW-0472">Membrane</keyword>
<dbReference type="NCBIfam" id="TIGR01783">
    <property type="entry name" value="TonB-siderophor"/>
    <property type="match status" value="1"/>
</dbReference>
<dbReference type="OrthoDB" id="127311at2"/>
<evidence type="ECO:0000256" key="10">
    <source>
        <dbReference type="ARBA" id="ARBA00023077"/>
    </source>
</evidence>
<sequence>MSVRARGRIRRSHAIPLTTLVLSLQAASLASAQEQPPAGEAAHHSLPVVTVSGSNAPESPTGPVHGFVARQAVTATKTDTPIVETPQSITVITRDRIEMLGAQSVAQASGYTAGVTTAGFANDNRTDTIKIRGTDSTQYLDGLLNAVSFYNNTRPDPYSLERMEILKGPSGMLYGQGAVGGIVNLVSKRPQAEAAREIGVSFGNYNRKQIQADFTGPIDADGKWLYRFVAMARDSDTSVDYAKDNRYFIAPSLTYRPNADTSFTLLANFQKDDSNTMIGFFPWRGTLLGNPAGQIPQSFFVSEPGFDKYTAEQHAIGYQFSHQFNDTFTVRQNLRYSHSSVDYRSIYTTGFTGATHGWVPGSDTLLRRVVYLNQPTLNQLAIDTQGQAKFRTGTVGHTLLAGFDYQNNEITGRTGVGGVAAPINVFNPVYGNYTAPASTRDLDPAKQIQTGIYLQDQLEWNKWLLMLGLRYDWSRASQDNQPQGSRDDNQLTKRFGLMYRTDMGLNPYVSYAESFQGQAGFNNAGQAFKPLEGKQWEVGVKYQPPGKNMTLTAALFDMREQNRKVAGVVNGRPDTVQAGEARTRGAELEALVSLGRLDLIAAYTFLNAKVIEGSPAEQGQRLASIPTNTASLWANYRFSLFEIPGFLAGAGMRYNGPSTDGTGNNRVGGFTVFDAVLAYDRGPVRVSLNVNNLFGKEYVYSCIARGDCFFGTARTIVGNVTYRF</sequence>
<feature type="signal peptide" evidence="16">
    <location>
        <begin position="1"/>
        <end position="32"/>
    </location>
</feature>
<dbReference type="GO" id="GO:0015891">
    <property type="term" value="P:siderophore transport"/>
    <property type="evidence" value="ECO:0007669"/>
    <property type="project" value="InterPro"/>
</dbReference>
<dbReference type="Gene3D" id="2.170.130.10">
    <property type="entry name" value="TonB-dependent receptor, plug domain"/>
    <property type="match status" value="1"/>
</dbReference>
<keyword evidence="4 14" id="KW-1134">Transmembrane beta strand</keyword>
<proteinExistence type="inferred from homology"/>
<dbReference type="PROSITE" id="PS52016">
    <property type="entry name" value="TONB_DEPENDENT_REC_3"/>
    <property type="match status" value="1"/>
</dbReference>
<dbReference type="GO" id="GO:0015344">
    <property type="term" value="F:siderophore uptake transmembrane transporter activity"/>
    <property type="evidence" value="ECO:0007669"/>
    <property type="project" value="TreeGrafter"/>
</dbReference>
<keyword evidence="8" id="KW-0408">Iron</keyword>
<dbReference type="Proteomes" id="UP000270411">
    <property type="component" value="Chromosome 1"/>
</dbReference>
<evidence type="ECO:0000256" key="4">
    <source>
        <dbReference type="ARBA" id="ARBA00022452"/>
    </source>
</evidence>
<dbReference type="Gene3D" id="2.40.170.20">
    <property type="entry name" value="TonB-dependent receptor, beta-barrel domain"/>
    <property type="match status" value="1"/>
</dbReference>
<evidence type="ECO:0000256" key="13">
    <source>
        <dbReference type="ARBA" id="ARBA00023237"/>
    </source>
</evidence>
<evidence type="ECO:0000256" key="12">
    <source>
        <dbReference type="ARBA" id="ARBA00023170"/>
    </source>
</evidence>
<dbReference type="FunFam" id="2.170.130.10:FF:000001">
    <property type="entry name" value="Catecholate siderophore TonB-dependent receptor"/>
    <property type="match status" value="1"/>
</dbReference>
<dbReference type="InterPro" id="IPR037066">
    <property type="entry name" value="Plug_dom_sf"/>
</dbReference>
<evidence type="ECO:0000256" key="16">
    <source>
        <dbReference type="SAM" id="SignalP"/>
    </source>
</evidence>
<evidence type="ECO:0000256" key="3">
    <source>
        <dbReference type="ARBA" id="ARBA00022448"/>
    </source>
</evidence>
<dbReference type="InterPro" id="IPR010105">
    <property type="entry name" value="TonB_sidphr_rcpt"/>
</dbReference>
<reference evidence="20" key="1">
    <citation type="submission" date="2018-11" db="EMBL/GenBank/DDBJ databases">
        <title>FDA dAtabase for Regulatory Grade micrObial Sequences (FDA-ARGOS): Supporting development and validation of Infectious Disease Dx tests.</title>
        <authorList>
            <person name="Goldberg B."/>
            <person name="Campos J."/>
            <person name="Tallon L."/>
            <person name="Sadzewicz L."/>
            <person name="Zhao X."/>
            <person name="Vavikolanu K."/>
            <person name="Mehta A."/>
            <person name="Aluvathingal J."/>
            <person name="Nadendla S."/>
            <person name="Geyer C."/>
            <person name="Nandy P."/>
            <person name="Yan Y."/>
            <person name="Sichtig H."/>
        </authorList>
    </citation>
    <scope>NUCLEOTIDE SEQUENCE [LARGE SCALE GENOMIC DNA]</scope>
    <source>
        <strain evidence="20">FDAARGOS_614</strain>
    </source>
</reference>
<dbReference type="AlphaFoldDB" id="A0A3G8GYE2"/>
<gene>
    <name evidence="19" type="ORF">EHF44_07365</name>
</gene>
<accession>A0A3G8GYE2</accession>
<keyword evidence="10 15" id="KW-0798">TonB box</keyword>
<dbReference type="CDD" id="cd01347">
    <property type="entry name" value="ligand_gated_channel"/>
    <property type="match status" value="1"/>
</dbReference>
<dbReference type="InterPro" id="IPR000531">
    <property type="entry name" value="Beta-barrel_TonB"/>
</dbReference>
<evidence type="ECO:0000256" key="7">
    <source>
        <dbReference type="ARBA" id="ARBA00022729"/>
    </source>
</evidence>
<keyword evidence="3 14" id="KW-0813">Transport</keyword>
<evidence type="ECO:0000256" key="8">
    <source>
        <dbReference type="ARBA" id="ARBA00023004"/>
    </source>
</evidence>
<keyword evidence="5" id="KW-0410">Iron transport</keyword>
<dbReference type="GO" id="GO:0009279">
    <property type="term" value="C:cell outer membrane"/>
    <property type="evidence" value="ECO:0007669"/>
    <property type="project" value="UniProtKB-SubCell"/>
</dbReference>
<dbReference type="InterPro" id="IPR012910">
    <property type="entry name" value="Plug_dom"/>
</dbReference>
<dbReference type="InterPro" id="IPR036942">
    <property type="entry name" value="Beta-barrel_TonB_sf"/>
</dbReference>
<dbReference type="Pfam" id="PF07715">
    <property type="entry name" value="Plug"/>
    <property type="match status" value="1"/>
</dbReference>
<comment type="subcellular location">
    <subcellularLocation>
        <location evidence="1 14">Cell outer membrane</location>
        <topology evidence="1 14">Multi-pass membrane protein</topology>
    </subcellularLocation>
</comment>
<evidence type="ECO:0000256" key="6">
    <source>
        <dbReference type="ARBA" id="ARBA00022692"/>
    </source>
</evidence>
<evidence type="ECO:0000256" key="9">
    <source>
        <dbReference type="ARBA" id="ARBA00023065"/>
    </source>
</evidence>
<evidence type="ECO:0000256" key="5">
    <source>
        <dbReference type="ARBA" id="ARBA00022496"/>
    </source>
</evidence>
<evidence type="ECO:0000256" key="11">
    <source>
        <dbReference type="ARBA" id="ARBA00023136"/>
    </source>
</evidence>
<keyword evidence="9" id="KW-0406">Ion transport</keyword>
<feature type="domain" description="TonB-dependent receptor plug" evidence="18">
    <location>
        <begin position="83"/>
        <end position="182"/>
    </location>
</feature>
<keyword evidence="7 16" id="KW-0732">Signal</keyword>
<dbReference type="SUPFAM" id="SSF56935">
    <property type="entry name" value="Porins"/>
    <property type="match status" value="1"/>
</dbReference>
<protein>
    <submittedName>
        <fullName evidence="19">TonB-dependent siderophore receptor</fullName>
    </submittedName>
</protein>
<comment type="similarity">
    <text evidence="2 14 15">Belongs to the TonB-dependent receptor family.</text>
</comment>
<evidence type="ECO:0000256" key="15">
    <source>
        <dbReference type="RuleBase" id="RU003357"/>
    </source>
</evidence>
<evidence type="ECO:0000256" key="1">
    <source>
        <dbReference type="ARBA" id="ARBA00004571"/>
    </source>
</evidence>